<dbReference type="Pfam" id="PF00390">
    <property type="entry name" value="malic"/>
    <property type="match status" value="1"/>
</dbReference>
<reference evidence="8 9" key="1">
    <citation type="submission" date="2019-08" db="EMBL/GenBank/DDBJ databases">
        <authorList>
            <person name="Vazquez-Campos X."/>
        </authorList>
    </citation>
    <scope>NUCLEOTIDE SEQUENCE [LARGE SCALE GENOMIC DNA]</scope>
    <source>
        <strain evidence="8">LFW-283_2</strain>
    </source>
</reference>
<evidence type="ECO:0000256" key="3">
    <source>
        <dbReference type="ARBA" id="ARBA00008785"/>
    </source>
</evidence>
<gene>
    <name evidence="8" type="primary">maeA</name>
    <name evidence="8" type="ORF">LFW2832_00657</name>
</gene>
<dbReference type="InterPro" id="IPR012302">
    <property type="entry name" value="Malic_NAD-bd"/>
</dbReference>
<evidence type="ECO:0000259" key="7">
    <source>
        <dbReference type="SMART" id="SM01274"/>
    </source>
</evidence>
<dbReference type="Gene3D" id="3.40.50.720">
    <property type="entry name" value="NAD(P)-binding Rossmann-like Domain"/>
    <property type="match status" value="1"/>
</dbReference>
<sequence>MTTDPLELHKNLRGKIFIGPKTKIRTIEDLATLYTPGVAKPCMEIAKNKKTVYDYTMKGNTVAIVTDGTRVLGLGDIGPEAALPVMEGKALIMQQFGKIDAIPICLDCKDPDQFVNMVRALAPGFGAINLEDISTPKVFYIEKRLTELLDIPVFHDDQHGTAMVTLAGLYNALKVLGKPNARDVKIGIVGAGSAGYAIAKLLNAAGFVDIVVFDSKGAISQARSGLEDYKLELTQFNRSNFTGQLKDFHGADVLIAASSPGSIPMETIMNMKKPNIVFALSNPISEISIEQARDLRIDIFGTGRSDYPNQINNSLCFPGFLRALLDLRVTRITYEMKIAAAKGIAESVKNQTREKIVPDVFDKKVVKNIFKRVRSAIEAKK</sequence>
<dbReference type="SUPFAM" id="SSF53223">
    <property type="entry name" value="Aminoacid dehydrogenase-like, N-terminal domain"/>
    <property type="match status" value="1"/>
</dbReference>
<dbReference type="InterPro" id="IPR012301">
    <property type="entry name" value="Malic_N_dom"/>
</dbReference>
<dbReference type="SUPFAM" id="SSF51735">
    <property type="entry name" value="NAD(P)-binding Rossmann-fold domains"/>
    <property type="match status" value="1"/>
</dbReference>
<comment type="cofactor">
    <cofactor evidence="2">
        <name>Mg(2+)</name>
        <dbReference type="ChEBI" id="CHEBI:18420"/>
    </cofactor>
</comment>
<dbReference type="AlphaFoldDB" id="A0A5E4LVV4"/>
<dbReference type="InterPro" id="IPR046346">
    <property type="entry name" value="Aminoacid_DH-like_N_sf"/>
</dbReference>
<dbReference type="GO" id="GO:0016616">
    <property type="term" value="F:oxidoreductase activity, acting on the CH-OH group of donors, NAD or NADP as acceptor"/>
    <property type="evidence" value="ECO:0007669"/>
    <property type="project" value="InterPro"/>
</dbReference>
<proteinExistence type="inferred from homology"/>
<dbReference type="PANTHER" id="PTHR43237">
    <property type="entry name" value="NADP-DEPENDENT MALIC ENZYME"/>
    <property type="match status" value="1"/>
</dbReference>
<keyword evidence="4" id="KW-0479">Metal-binding</keyword>
<dbReference type="PRINTS" id="PR00072">
    <property type="entry name" value="MALOXRDTASE"/>
</dbReference>
<dbReference type="SMART" id="SM00919">
    <property type="entry name" value="Malic_M"/>
    <property type="match status" value="1"/>
</dbReference>
<dbReference type="InterPro" id="IPR037062">
    <property type="entry name" value="Malic_N_dom_sf"/>
</dbReference>
<dbReference type="PIRSF" id="PIRSF000106">
    <property type="entry name" value="ME"/>
    <property type="match status" value="1"/>
</dbReference>
<dbReference type="GO" id="GO:0004470">
    <property type="term" value="F:malic enzyme activity"/>
    <property type="evidence" value="ECO:0007669"/>
    <property type="project" value="InterPro"/>
</dbReference>
<evidence type="ECO:0000313" key="9">
    <source>
        <dbReference type="Proteomes" id="UP000789941"/>
    </source>
</evidence>
<comment type="similarity">
    <text evidence="3">Belongs to the malic enzymes family.</text>
</comment>
<comment type="caution">
    <text evidence="8">The sequence shown here is derived from an EMBL/GenBank/DDBJ whole genome shotgun (WGS) entry which is preliminary data.</text>
</comment>
<name>A0A5E4LVV4_9ARCH</name>
<dbReference type="PANTHER" id="PTHR43237:SF4">
    <property type="entry name" value="NADP-DEPENDENT MALIC ENZYME"/>
    <property type="match status" value="1"/>
</dbReference>
<dbReference type="Gene3D" id="3.40.50.10380">
    <property type="entry name" value="Malic enzyme, N-terminal domain"/>
    <property type="match status" value="1"/>
</dbReference>
<dbReference type="InterPro" id="IPR036291">
    <property type="entry name" value="NAD(P)-bd_dom_sf"/>
</dbReference>
<dbReference type="Pfam" id="PF03949">
    <property type="entry name" value="Malic_M"/>
    <property type="match status" value="1"/>
</dbReference>
<dbReference type="EMBL" id="CABMJJ010000009">
    <property type="protein sequence ID" value="VVC03986.1"/>
    <property type="molecule type" value="Genomic_DNA"/>
</dbReference>
<dbReference type="SMART" id="SM01274">
    <property type="entry name" value="malic"/>
    <property type="match status" value="1"/>
</dbReference>
<dbReference type="PROSITE" id="PS00331">
    <property type="entry name" value="MALIC_ENZYMES"/>
    <property type="match status" value="1"/>
</dbReference>
<keyword evidence="5 8" id="KW-0560">Oxidoreductase</keyword>
<feature type="domain" description="Malic enzyme N-terminal" evidence="7">
    <location>
        <begin position="13"/>
        <end position="146"/>
    </location>
</feature>
<evidence type="ECO:0000256" key="5">
    <source>
        <dbReference type="ARBA" id="ARBA00023002"/>
    </source>
</evidence>
<accession>A0A5E4LVV4</accession>
<dbReference type="GO" id="GO:0046872">
    <property type="term" value="F:metal ion binding"/>
    <property type="evidence" value="ECO:0007669"/>
    <property type="project" value="UniProtKB-KW"/>
</dbReference>
<comment type="cofactor">
    <cofactor evidence="1">
        <name>Mn(2+)</name>
        <dbReference type="ChEBI" id="CHEBI:29035"/>
    </cofactor>
</comment>
<dbReference type="InterPro" id="IPR015884">
    <property type="entry name" value="Malic_enzyme_CS"/>
</dbReference>
<evidence type="ECO:0000256" key="2">
    <source>
        <dbReference type="ARBA" id="ARBA00001946"/>
    </source>
</evidence>
<dbReference type="InterPro" id="IPR051674">
    <property type="entry name" value="Malate_Decarboxylase"/>
</dbReference>
<evidence type="ECO:0000256" key="1">
    <source>
        <dbReference type="ARBA" id="ARBA00001936"/>
    </source>
</evidence>
<feature type="domain" description="Malic enzyme NAD-binding" evidence="6">
    <location>
        <begin position="158"/>
        <end position="378"/>
    </location>
</feature>
<evidence type="ECO:0000256" key="4">
    <source>
        <dbReference type="ARBA" id="ARBA00022723"/>
    </source>
</evidence>
<protein>
    <submittedName>
        <fullName evidence="8">NAD-dependent malic enzyme</fullName>
        <ecNumber evidence="8">1.1.1.38</ecNumber>
    </submittedName>
</protein>
<dbReference type="GO" id="GO:0051287">
    <property type="term" value="F:NAD binding"/>
    <property type="evidence" value="ECO:0007669"/>
    <property type="project" value="InterPro"/>
</dbReference>
<evidence type="ECO:0000313" key="8">
    <source>
        <dbReference type="EMBL" id="VVC03986.1"/>
    </source>
</evidence>
<dbReference type="EC" id="1.1.1.38" evidence="8"/>
<dbReference type="Proteomes" id="UP000789941">
    <property type="component" value="Unassembled WGS sequence"/>
</dbReference>
<organism evidence="8 9">
    <name type="scientific">Candidatus Bilamarchaeum dharawalense</name>
    <dbReference type="NCBI Taxonomy" id="2885759"/>
    <lineage>
        <taxon>Archaea</taxon>
        <taxon>Candidatus Micrarchaeota</taxon>
        <taxon>Candidatus Micrarchaeia</taxon>
        <taxon>Candidatus Anstonellales</taxon>
        <taxon>Candidatus Bilamarchaeaceae</taxon>
        <taxon>Candidatus Bilamarchaeum</taxon>
    </lineage>
</organism>
<evidence type="ECO:0000259" key="6">
    <source>
        <dbReference type="SMART" id="SM00919"/>
    </source>
</evidence>
<dbReference type="InterPro" id="IPR001891">
    <property type="entry name" value="Malic_OxRdtase"/>
</dbReference>